<sequence length="467" mass="54155">MQLITEDFMLTNDVAKHLYHTYAKHKPIYDYHCHLDPKMISDNVYFDNITSLWLGGDHYKWRAMRAQGIEEKYITGDADPKEKFKKWAITLENSVGNPLYHWSHIELKMYFGIDETLGSNNAEAIYERANHYLKENNITTQTLIESSNVKLICTTDDPTDTLEYHDAIKAQKDFQTTVLPAFRPDDAFKVGTKQFVAFLKKLEKQTHSITNVETFVNALKKRIDFFHNKGGRLADHGLEVIHFESFKPTEIDAIFDKALHGTAVTSHEYFQFQTFILNELSKAYSEKAWTMQIHFGAIRNNNHNAFVKLGPDTGFDSIRDQDNLAFHLNATLDMMERENHLPKTILYNLNPVYNDIVGSTIANFQTEAGIQSKMQHGAGWWFNDTKRGMLKQMSSLADQGLIMHFVGMLTDSRSFISYSRHDYFRRILCSFIGELVELGEIPNDETLLKRMIENICYDNAYRYFKLI</sequence>
<reference evidence="8 9" key="1">
    <citation type="journal article" date="2022" name="Pathogens">
        <title>Staphylococcus ratti sp. nov. Isolated from a Lab Rat.</title>
        <authorList>
            <person name="Kovarovic V."/>
            <person name="Sedlacek I."/>
            <person name="Petras P."/>
            <person name="Kralova S."/>
            <person name="Maslanova I."/>
            <person name="Svec P."/>
            <person name="Neumann-Schaal M."/>
            <person name="Botka T."/>
            <person name="Gelbicova T."/>
            <person name="Stankova E."/>
            <person name="Doskar J."/>
            <person name="Pantucek R."/>
        </authorList>
    </citation>
    <scope>NUCLEOTIDE SEQUENCE [LARGE SCALE GENOMIC DNA]</scope>
    <source>
        <strain evidence="8 9">CCM 9025</strain>
    </source>
</reference>
<dbReference type="SUPFAM" id="SSF51556">
    <property type="entry name" value="Metallo-dependent hydrolases"/>
    <property type="match status" value="1"/>
</dbReference>
<gene>
    <name evidence="7 8" type="primary">uxaC</name>
    <name evidence="8" type="ORF">LN051_00665</name>
</gene>
<proteinExistence type="inferred from homology"/>
<evidence type="ECO:0000256" key="5">
    <source>
        <dbReference type="ARBA" id="ARBA00020555"/>
    </source>
</evidence>
<keyword evidence="9" id="KW-1185">Reference proteome</keyword>
<name>A0ABY3PD08_9STAP</name>
<dbReference type="EMBL" id="CP086654">
    <property type="protein sequence ID" value="UEX90219.1"/>
    <property type="molecule type" value="Genomic_DNA"/>
</dbReference>
<comment type="catalytic activity">
    <reaction evidence="1 7">
        <text>D-glucuronate = D-fructuronate</text>
        <dbReference type="Rhea" id="RHEA:13049"/>
        <dbReference type="ChEBI" id="CHEBI:58720"/>
        <dbReference type="ChEBI" id="CHEBI:59863"/>
        <dbReference type="EC" id="5.3.1.12"/>
    </reaction>
</comment>
<comment type="pathway">
    <text evidence="2 7">Carbohydrate metabolism; pentose and glucuronate interconversion.</text>
</comment>
<evidence type="ECO:0000256" key="1">
    <source>
        <dbReference type="ARBA" id="ARBA00001165"/>
    </source>
</evidence>
<evidence type="ECO:0000256" key="4">
    <source>
        <dbReference type="ARBA" id="ARBA00012546"/>
    </source>
</evidence>
<dbReference type="Proteomes" id="UP001197626">
    <property type="component" value="Chromosome"/>
</dbReference>
<evidence type="ECO:0000256" key="3">
    <source>
        <dbReference type="ARBA" id="ARBA00008397"/>
    </source>
</evidence>
<comment type="similarity">
    <text evidence="3 7">Belongs to the metallo-dependent hydrolases superfamily. Uronate isomerase family.</text>
</comment>
<dbReference type="RefSeq" id="WP_229292716.1">
    <property type="nucleotide sequence ID" value="NZ_CP086654.1"/>
</dbReference>
<dbReference type="HAMAP" id="MF_00675">
    <property type="entry name" value="UxaC"/>
    <property type="match status" value="1"/>
</dbReference>
<dbReference type="InterPro" id="IPR003766">
    <property type="entry name" value="Uronate_isomerase"/>
</dbReference>
<protein>
    <recommendedName>
        <fullName evidence="5 7">Uronate isomerase</fullName>
        <ecNumber evidence="4 7">5.3.1.12</ecNumber>
    </recommendedName>
    <alternativeName>
        <fullName evidence="7">Glucuronate isomerase</fullName>
    </alternativeName>
    <alternativeName>
        <fullName evidence="7">Uronic isomerase</fullName>
    </alternativeName>
</protein>
<dbReference type="Gene3D" id="3.20.20.140">
    <property type="entry name" value="Metal-dependent hydrolases"/>
    <property type="match status" value="1"/>
</dbReference>
<keyword evidence="6 7" id="KW-0413">Isomerase</keyword>
<accession>A0ABY3PD08</accession>
<dbReference type="NCBIfam" id="NF002794">
    <property type="entry name" value="PRK02925.1"/>
    <property type="match status" value="1"/>
</dbReference>
<evidence type="ECO:0000256" key="7">
    <source>
        <dbReference type="HAMAP-Rule" id="MF_00675"/>
    </source>
</evidence>
<evidence type="ECO:0000313" key="8">
    <source>
        <dbReference type="EMBL" id="UEX90219.1"/>
    </source>
</evidence>
<organism evidence="8 9">
    <name type="scientific">Staphylococcus ratti</name>
    <dbReference type="NCBI Taxonomy" id="2892440"/>
    <lineage>
        <taxon>Bacteria</taxon>
        <taxon>Bacillati</taxon>
        <taxon>Bacillota</taxon>
        <taxon>Bacilli</taxon>
        <taxon>Bacillales</taxon>
        <taxon>Staphylococcaceae</taxon>
        <taxon>Staphylococcus</taxon>
    </lineage>
</organism>
<dbReference type="Pfam" id="PF02614">
    <property type="entry name" value="UxaC"/>
    <property type="match status" value="1"/>
</dbReference>
<evidence type="ECO:0000313" key="9">
    <source>
        <dbReference type="Proteomes" id="UP001197626"/>
    </source>
</evidence>
<dbReference type="Gene3D" id="1.10.2020.10">
    <property type="entry name" value="uronate isomerase, domain 2, chain A"/>
    <property type="match status" value="1"/>
</dbReference>
<evidence type="ECO:0000256" key="2">
    <source>
        <dbReference type="ARBA" id="ARBA00004892"/>
    </source>
</evidence>
<comment type="catalytic activity">
    <reaction evidence="7">
        <text>aldehydo-D-galacturonate = keto-D-tagaturonate</text>
        <dbReference type="Rhea" id="RHEA:27702"/>
        <dbReference type="ChEBI" id="CHEBI:12952"/>
        <dbReference type="ChEBI" id="CHEBI:17886"/>
    </reaction>
</comment>
<dbReference type="PANTHER" id="PTHR30068:SF4">
    <property type="entry name" value="URONATE ISOMERASE"/>
    <property type="match status" value="1"/>
</dbReference>
<dbReference type="EC" id="5.3.1.12" evidence="4 7"/>
<dbReference type="GO" id="GO:0008880">
    <property type="term" value="F:glucuronate isomerase activity"/>
    <property type="evidence" value="ECO:0007669"/>
    <property type="project" value="UniProtKB-EC"/>
</dbReference>
<dbReference type="InterPro" id="IPR032466">
    <property type="entry name" value="Metal_Hydrolase"/>
</dbReference>
<dbReference type="PANTHER" id="PTHR30068">
    <property type="entry name" value="URONATE ISOMERASE"/>
    <property type="match status" value="1"/>
</dbReference>
<evidence type="ECO:0000256" key="6">
    <source>
        <dbReference type="ARBA" id="ARBA00023235"/>
    </source>
</evidence>